<dbReference type="SUPFAM" id="SSF51735">
    <property type="entry name" value="NAD(P)-binding Rossmann-fold domains"/>
    <property type="match status" value="1"/>
</dbReference>
<dbReference type="InterPro" id="IPR050721">
    <property type="entry name" value="Trk_Ktr_HKT_K-transport"/>
</dbReference>
<organism evidence="9 10">
    <name type="scientific">Propioniciclava sinopodophylli</name>
    <dbReference type="NCBI Taxonomy" id="1837344"/>
    <lineage>
        <taxon>Bacteria</taxon>
        <taxon>Bacillati</taxon>
        <taxon>Actinomycetota</taxon>
        <taxon>Actinomycetes</taxon>
        <taxon>Propionibacteriales</taxon>
        <taxon>Propionibacteriaceae</taxon>
        <taxon>Propioniciclava</taxon>
    </lineage>
</organism>
<sequence length="237" mass="25615">MRVAIAGAGNVGRSIARELLANDHRVLLIDRDPGAIKPDSVPGAEWLLADACEVDSLEEARIDRCDVAIAATGDDKVNLVHSLLAKTEFAVPRTVARVNHPSNEWMFDEVWGVDVAVSTPRLMCALVEEAVTVGDLVRLFSFRGGRTNLVEMRLPTDSPIVGRRVGDLAFAGEAVLVAVIRDGVASSPQTDAALEGEDELLFVVNPDAEMELAEYLAPGVHRERVANEDDVDVDPER</sequence>
<dbReference type="InterPro" id="IPR006037">
    <property type="entry name" value="RCK_C"/>
</dbReference>
<dbReference type="InterPro" id="IPR036291">
    <property type="entry name" value="NAD(P)-bd_dom_sf"/>
</dbReference>
<dbReference type="PANTHER" id="PTHR43833">
    <property type="entry name" value="POTASSIUM CHANNEL PROTEIN 2-RELATED-RELATED"/>
    <property type="match status" value="1"/>
</dbReference>
<evidence type="ECO:0000256" key="5">
    <source>
        <dbReference type="ARBA" id="ARBA00023027"/>
    </source>
</evidence>
<dbReference type="Gene3D" id="3.40.50.720">
    <property type="entry name" value="NAD(P)-binding Rossmann-like Domain"/>
    <property type="match status" value="1"/>
</dbReference>
<dbReference type="PROSITE" id="PS51201">
    <property type="entry name" value="RCK_N"/>
    <property type="match status" value="1"/>
</dbReference>
<evidence type="ECO:0000313" key="9">
    <source>
        <dbReference type="EMBL" id="TBT85347.1"/>
    </source>
</evidence>
<keyword evidence="4" id="KW-0630">Potassium</keyword>
<dbReference type="Proteomes" id="UP000292373">
    <property type="component" value="Unassembled WGS sequence"/>
</dbReference>
<dbReference type="AlphaFoldDB" id="A0A4Q9KE89"/>
<evidence type="ECO:0000259" key="7">
    <source>
        <dbReference type="PROSITE" id="PS51201"/>
    </source>
</evidence>
<evidence type="ECO:0000256" key="3">
    <source>
        <dbReference type="ARBA" id="ARBA00022538"/>
    </source>
</evidence>
<keyword evidence="3" id="KW-0633">Potassium transport</keyword>
<evidence type="ECO:0000313" key="10">
    <source>
        <dbReference type="Proteomes" id="UP000292373"/>
    </source>
</evidence>
<comment type="caution">
    <text evidence="9">The sequence shown here is derived from an EMBL/GenBank/DDBJ whole genome shotgun (WGS) entry which is preliminary data.</text>
</comment>
<evidence type="ECO:0000256" key="1">
    <source>
        <dbReference type="ARBA" id="ARBA00017378"/>
    </source>
</evidence>
<name>A0A4Q9KE89_9ACTN</name>
<keyword evidence="10" id="KW-1185">Reference proteome</keyword>
<reference evidence="9 10" key="1">
    <citation type="submission" date="2019-01" db="EMBL/GenBank/DDBJ databases">
        <title>Lactibacter flavus gen. nov., sp. nov., a novel bacterium of the family Propionibacteriaceae isolated from raw milk and dairy products.</title>
        <authorList>
            <person name="Huptas C."/>
            <person name="Wenning M."/>
            <person name="Breitenwieser F."/>
            <person name="Doll E."/>
            <person name="Von Neubeck M."/>
            <person name="Busse H.-J."/>
            <person name="Scherer S."/>
        </authorList>
    </citation>
    <scope>NUCLEOTIDE SEQUENCE [LARGE SCALE GENOMIC DNA]</scope>
    <source>
        <strain evidence="9 10">KCTC 33808</strain>
    </source>
</reference>
<dbReference type="SUPFAM" id="SSF116726">
    <property type="entry name" value="TrkA C-terminal domain-like"/>
    <property type="match status" value="1"/>
</dbReference>
<evidence type="ECO:0000259" key="8">
    <source>
        <dbReference type="PROSITE" id="PS51202"/>
    </source>
</evidence>
<gene>
    <name evidence="9" type="ORF">ET989_06225</name>
</gene>
<accession>A0A4Q9KE89</accession>
<dbReference type="RefSeq" id="WP_131167688.1">
    <property type="nucleotide sequence ID" value="NZ_SDMQ01000005.1"/>
</dbReference>
<dbReference type="InterPro" id="IPR006036">
    <property type="entry name" value="K_uptake_TrkA"/>
</dbReference>
<dbReference type="EMBL" id="SDMQ01000005">
    <property type="protein sequence ID" value="TBT85347.1"/>
    <property type="molecule type" value="Genomic_DNA"/>
</dbReference>
<keyword evidence="6" id="KW-0406">Ion transport</keyword>
<evidence type="ECO:0000256" key="4">
    <source>
        <dbReference type="ARBA" id="ARBA00022958"/>
    </source>
</evidence>
<dbReference type="Gene3D" id="3.30.70.1450">
    <property type="entry name" value="Regulator of K+ conductance, C-terminal domain"/>
    <property type="match status" value="1"/>
</dbReference>
<keyword evidence="5" id="KW-0520">NAD</keyword>
<dbReference type="PROSITE" id="PS51202">
    <property type="entry name" value="RCK_C"/>
    <property type="match status" value="1"/>
</dbReference>
<proteinExistence type="predicted"/>
<keyword evidence="2" id="KW-0813">Transport</keyword>
<protein>
    <recommendedName>
        <fullName evidence="1">Trk system potassium uptake protein TrkA</fullName>
    </recommendedName>
</protein>
<dbReference type="Pfam" id="PF02080">
    <property type="entry name" value="TrkA_C"/>
    <property type="match status" value="1"/>
</dbReference>
<dbReference type="InterPro" id="IPR036721">
    <property type="entry name" value="RCK_C_sf"/>
</dbReference>
<evidence type="ECO:0000256" key="2">
    <source>
        <dbReference type="ARBA" id="ARBA00022448"/>
    </source>
</evidence>
<dbReference type="PRINTS" id="PR00335">
    <property type="entry name" value="KUPTAKETRKA"/>
</dbReference>
<feature type="domain" description="RCK C-terminal" evidence="8">
    <location>
        <begin position="137"/>
        <end position="219"/>
    </location>
</feature>
<evidence type="ECO:0000256" key="6">
    <source>
        <dbReference type="ARBA" id="ARBA00023065"/>
    </source>
</evidence>
<feature type="domain" description="RCK N-terminal" evidence="7">
    <location>
        <begin position="1"/>
        <end position="117"/>
    </location>
</feature>
<dbReference type="GO" id="GO:0015079">
    <property type="term" value="F:potassium ion transmembrane transporter activity"/>
    <property type="evidence" value="ECO:0007669"/>
    <property type="project" value="InterPro"/>
</dbReference>
<dbReference type="InterPro" id="IPR003148">
    <property type="entry name" value="RCK_N"/>
</dbReference>
<dbReference type="PANTHER" id="PTHR43833:SF5">
    <property type="entry name" value="TRK SYSTEM POTASSIUM UPTAKE PROTEIN TRKA"/>
    <property type="match status" value="1"/>
</dbReference>
<dbReference type="GO" id="GO:0005886">
    <property type="term" value="C:plasma membrane"/>
    <property type="evidence" value="ECO:0007669"/>
    <property type="project" value="InterPro"/>
</dbReference>
<dbReference type="Pfam" id="PF02254">
    <property type="entry name" value="TrkA_N"/>
    <property type="match status" value="1"/>
</dbReference>
<dbReference type="OrthoDB" id="9775180at2"/>